<gene>
    <name evidence="2" type="ORF">GCM10011354_07950</name>
</gene>
<evidence type="ECO:0000259" key="1">
    <source>
        <dbReference type="Pfam" id="PF14534"/>
    </source>
</evidence>
<comment type="caution">
    <text evidence="2">The sequence shown here is derived from an EMBL/GenBank/DDBJ whole genome shotgun (WGS) entry which is preliminary data.</text>
</comment>
<dbReference type="Proteomes" id="UP000650511">
    <property type="component" value="Unassembled WGS sequence"/>
</dbReference>
<dbReference type="EMBL" id="BMHA01000002">
    <property type="protein sequence ID" value="GGI04208.1"/>
    <property type="molecule type" value="Genomic_DNA"/>
</dbReference>
<evidence type="ECO:0000313" key="2">
    <source>
        <dbReference type="EMBL" id="GGI04208.1"/>
    </source>
</evidence>
<dbReference type="OrthoDB" id="582586at2"/>
<sequence length="122" mass="13244">MSDEQLAQELEAAERAFWSAGGDVEFYRDAVADELRCVFSVGILDRDATLRGVAQGAPWTDLELSELTVTPIAEDAAALVYRASAVPGGGGGRYETYVTSTYVRRDGRWRLLLHAHVPVADG</sequence>
<dbReference type="RefSeq" id="WP_130650732.1">
    <property type="nucleotide sequence ID" value="NZ_BMHA01000002.1"/>
</dbReference>
<dbReference type="AlphaFoldDB" id="A0A8J3ET06"/>
<keyword evidence="3" id="KW-1185">Reference proteome</keyword>
<name>A0A8J3ET06_9ACTN</name>
<evidence type="ECO:0000313" key="3">
    <source>
        <dbReference type="Proteomes" id="UP000650511"/>
    </source>
</evidence>
<reference evidence="2" key="2">
    <citation type="submission" date="2020-09" db="EMBL/GenBank/DDBJ databases">
        <authorList>
            <person name="Sun Q."/>
            <person name="Zhou Y."/>
        </authorList>
    </citation>
    <scope>NUCLEOTIDE SEQUENCE</scope>
    <source>
        <strain evidence="2">CGMCC 1.14988</strain>
    </source>
</reference>
<dbReference type="InterPro" id="IPR032710">
    <property type="entry name" value="NTF2-like_dom_sf"/>
</dbReference>
<protein>
    <recommendedName>
        <fullName evidence="1">DUF4440 domain-containing protein</fullName>
    </recommendedName>
</protein>
<reference evidence="2" key="1">
    <citation type="journal article" date="2014" name="Int. J. Syst. Evol. Microbiol.">
        <title>Complete genome sequence of Corynebacterium casei LMG S-19264T (=DSM 44701T), isolated from a smear-ripened cheese.</title>
        <authorList>
            <consortium name="US DOE Joint Genome Institute (JGI-PGF)"/>
            <person name="Walter F."/>
            <person name="Albersmeier A."/>
            <person name="Kalinowski J."/>
            <person name="Ruckert C."/>
        </authorList>
    </citation>
    <scope>NUCLEOTIDE SEQUENCE</scope>
    <source>
        <strain evidence="2">CGMCC 1.14988</strain>
    </source>
</reference>
<organism evidence="2 3">
    <name type="scientific">Egicoccus halophilus</name>
    <dbReference type="NCBI Taxonomy" id="1670830"/>
    <lineage>
        <taxon>Bacteria</taxon>
        <taxon>Bacillati</taxon>
        <taxon>Actinomycetota</taxon>
        <taxon>Nitriliruptoria</taxon>
        <taxon>Egicoccales</taxon>
        <taxon>Egicoccaceae</taxon>
        <taxon>Egicoccus</taxon>
    </lineage>
</organism>
<dbReference type="InterPro" id="IPR027843">
    <property type="entry name" value="DUF4440"/>
</dbReference>
<dbReference type="Gene3D" id="3.10.450.50">
    <property type="match status" value="1"/>
</dbReference>
<proteinExistence type="predicted"/>
<accession>A0A8J3ET06</accession>
<dbReference type="SUPFAM" id="SSF54427">
    <property type="entry name" value="NTF2-like"/>
    <property type="match status" value="1"/>
</dbReference>
<dbReference type="Pfam" id="PF14534">
    <property type="entry name" value="DUF4440"/>
    <property type="match status" value="1"/>
</dbReference>
<feature type="domain" description="DUF4440" evidence="1">
    <location>
        <begin position="12"/>
        <end position="111"/>
    </location>
</feature>